<accession>A0A1E5NG99</accession>
<organism evidence="2 3">
    <name type="scientific">Brachyspira hampsonii</name>
    <dbReference type="NCBI Taxonomy" id="1287055"/>
    <lineage>
        <taxon>Bacteria</taxon>
        <taxon>Pseudomonadati</taxon>
        <taxon>Spirochaetota</taxon>
        <taxon>Spirochaetia</taxon>
        <taxon>Brachyspirales</taxon>
        <taxon>Brachyspiraceae</taxon>
        <taxon>Brachyspira</taxon>
    </lineage>
</organism>
<evidence type="ECO:0000313" key="2">
    <source>
        <dbReference type="EMBL" id="OEJ15173.1"/>
    </source>
</evidence>
<comment type="caution">
    <text evidence="2">The sequence shown here is derived from an EMBL/GenBank/DDBJ whole genome shotgun (WGS) entry which is preliminary data.</text>
</comment>
<proteinExistence type="predicted"/>
<dbReference type="SMART" id="SM00382">
    <property type="entry name" value="AAA"/>
    <property type="match status" value="1"/>
</dbReference>
<feature type="domain" description="AAA+ ATPase" evidence="1">
    <location>
        <begin position="31"/>
        <end position="485"/>
    </location>
</feature>
<dbReference type="Gene3D" id="3.40.50.300">
    <property type="entry name" value="P-loop containing nucleotide triphosphate hydrolases"/>
    <property type="match status" value="2"/>
</dbReference>
<protein>
    <recommendedName>
        <fullName evidence="1">AAA+ ATPase domain-containing protein</fullName>
    </recommendedName>
</protein>
<dbReference type="RefSeq" id="WP_069725734.1">
    <property type="nucleotide sequence ID" value="NZ_MDCO01000006.1"/>
</dbReference>
<dbReference type="PANTHER" id="PTHR43581:SF2">
    <property type="entry name" value="EXCINUCLEASE ATPASE SUBUNIT"/>
    <property type="match status" value="1"/>
</dbReference>
<gene>
    <name evidence="2" type="ORF">BFL38_12745</name>
</gene>
<evidence type="ECO:0000259" key="1">
    <source>
        <dbReference type="SMART" id="SM00382"/>
    </source>
</evidence>
<name>A0A1E5NG99_9SPIR</name>
<dbReference type="PANTHER" id="PTHR43581">
    <property type="entry name" value="ATP/GTP PHOSPHATASE"/>
    <property type="match status" value="1"/>
</dbReference>
<reference evidence="2 3" key="1">
    <citation type="submission" date="2016-08" db="EMBL/GenBank/DDBJ databases">
        <title>Characterization and recognition of Brachyspira hampsonii sp. nov., a novel intestinal spirochete that is pathogenic to pigs.</title>
        <authorList>
            <person name="Mirajkar N."/>
            <person name="La T."/>
            <person name="Phillips N."/>
            <person name="Hampson D."/>
            <person name="Gebhart C."/>
        </authorList>
    </citation>
    <scope>NUCLEOTIDE SEQUENCE [LARGE SCALE GENOMIC DNA]</scope>
    <source>
        <strain evidence="2 3">P280/1</strain>
    </source>
</reference>
<dbReference type="InterPro" id="IPR051396">
    <property type="entry name" value="Bact_Antivir_Def_Nuclease"/>
</dbReference>
<dbReference type="EMBL" id="MDCO01000006">
    <property type="protein sequence ID" value="OEJ15173.1"/>
    <property type="molecule type" value="Genomic_DNA"/>
</dbReference>
<dbReference type="SUPFAM" id="SSF52540">
    <property type="entry name" value="P-loop containing nucleoside triphosphate hydrolases"/>
    <property type="match status" value="2"/>
</dbReference>
<dbReference type="CDD" id="cd00267">
    <property type="entry name" value="ABC_ATPase"/>
    <property type="match status" value="1"/>
</dbReference>
<sequence length="491" mass="58023">MSMMAKKDKDKIVRLVINGLWDNKNVDLEFKNNTMILVGENGSGKTTILRILYAILNNRIDILKKEKFNYFQLTVNNKMLELSHKDLYDEEKLQKITNDLYDDAKEKSDENDNYTIDDIVSNDDDKELSSNDDNELINVDNIYYALLKDIDKIIFFIKKIISFPEYLVIKNTSLQQELANIANLYELIKDYVRETGINDILKSDKKEYNLFNLNTKILYFSINRMLDNSNSALEVIKNVMNGEENEILDTNINVLDSHIKQYLYKIKNKFDEEMRIFIFRCLDDILQDKYNDIDYGSLEINEDEINKLLIYVDSTVLKEDEKKSIKDRLLKIKTDTTIEKNDNKISLYFYKKILEICNEIEELEEVVIKCFNILNNYLYEKKFVYNKGSFKYSILSYKNKKLYLKDLSSGEKKIVQIFIWLYFINKDKVIIIIDEPELSLSIKWQKKILVHIRKSPNCIGLIAATHSPFIFDNEKLGQYVHYIGESIYDNE</sequence>
<dbReference type="GO" id="GO:0016887">
    <property type="term" value="F:ATP hydrolysis activity"/>
    <property type="evidence" value="ECO:0007669"/>
    <property type="project" value="InterPro"/>
</dbReference>
<dbReference type="InterPro" id="IPR041685">
    <property type="entry name" value="AAA_GajA/Old/RecF-like"/>
</dbReference>
<dbReference type="Proteomes" id="UP000095247">
    <property type="component" value="Unassembled WGS sequence"/>
</dbReference>
<dbReference type="GO" id="GO:0005524">
    <property type="term" value="F:ATP binding"/>
    <property type="evidence" value="ECO:0007669"/>
    <property type="project" value="InterPro"/>
</dbReference>
<dbReference type="Pfam" id="PF13175">
    <property type="entry name" value="AAA_15"/>
    <property type="match status" value="1"/>
</dbReference>
<dbReference type="InterPro" id="IPR027417">
    <property type="entry name" value="P-loop_NTPase"/>
</dbReference>
<evidence type="ECO:0000313" key="3">
    <source>
        <dbReference type="Proteomes" id="UP000095247"/>
    </source>
</evidence>
<dbReference type="AlphaFoldDB" id="A0A1E5NG99"/>
<dbReference type="InterPro" id="IPR003593">
    <property type="entry name" value="AAA+_ATPase"/>
</dbReference>